<evidence type="ECO:0000313" key="2">
    <source>
        <dbReference type="EMBL" id="STX35473.1"/>
    </source>
</evidence>
<dbReference type="EMBL" id="UGNX01000001">
    <property type="protein sequence ID" value="STX35473.1"/>
    <property type="molecule type" value="Genomic_DNA"/>
</dbReference>
<evidence type="ECO:0000313" key="4">
    <source>
        <dbReference type="Proteomes" id="UP000255316"/>
    </source>
</evidence>
<accession>A0A378IKD8</accession>
<reference evidence="1 3" key="1">
    <citation type="submission" date="2015-11" db="EMBL/GenBank/DDBJ databases">
        <title>Genomic analysis of 38 Legionella species identifies large and diverse effector repertoires.</title>
        <authorList>
            <person name="Burstein D."/>
            <person name="Amaro F."/>
            <person name="Zusman T."/>
            <person name="Lifshitz Z."/>
            <person name="Cohen O."/>
            <person name="Gilbert J.A."/>
            <person name="Pupko T."/>
            <person name="Shuman H.A."/>
            <person name="Segal G."/>
        </authorList>
    </citation>
    <scope>NUCLEOTIDE SEQUENCE [LARGE SCALE GENOMIC DNA]</scope>
    <source>
        <strain evidence="1 3">CDC#72-OH-14</strain>
    </source>
</reference>
<gene>
    <name evidence="1" type="ORF">Lcin_2075</name>
    <name evidence="2" type="ORF">NCTC12438_02089</name>
</gene>
<dbReference type="Proteomes" id="UP000054854">
    <property type="component" value="Unassembled WGS sequence"/>
</dbReference>
<evidence type="ECO:0000313" key="3">
    <source>
        <dbReference type="Proteomes" id="UP000054854"/>
    </source>
</evidence>
<evidence type="ECO:0000313" key="1">
    <source>
        <dbReference type="EMBL" id="KTC83388.1"/>
    </source>
</evidence>
<dbReference type="AlphaFoldDB" id="A0A378IKD8"/>
<proteinExistence type="predicted"/>
<organism evidence="2 4">
    <name type="scientific">Legionella cincinnatiensis</name>
    <dbReference type="NCBI Taxonomy" id="28085"/>
    <lineage>
        <taxon>Bacteria</taxon>
        <taxon>Pseudomonadati</taxon>
        <taxon>Pseudomonadota</taxon>
        <taxon>Gammaproteobacteria</taxon>
        <taxon>Legionellales</taxon>
        <taxon>Legionellaceae</taxon>
        <taxon>Legionella</taxon>
    </lineage>
</organism>
<dbReference type="OrthoDB" id="7057521at2"/>
<name>A0A378IKD8_9GAMM</name>
<dbReference type="EMBL" id="LNXX01000042">
    <property type="protein sequence ID" value="KTC83388.1"/>
    <property type="molecule type" value="Genomic_DNA"/>
</dbReference>
<dbReference type="Proteomes" id="UP000255316">
    <property type="component" value="Unassembled WGS sequence"/>
</dbReference>
<protein>
    <submittedName>
        <fullName evidence="2">Uncharacterized protein</fullName>
    </submittedName>
</protein>
<keyword evidence="3" id="KW-1185">Reference proteome</keyword>
<sequence>MGPIVLFDKSFLQSLSLNESVWFSNFFNPIVCPLFYIETLADLAKTSKDGKHPEEIVKRIAQKFPETSGSPCTFHLDLSLMNLLGSRVPMRRGIPLQGGKLVKSGGKSGVVYEITPEQDAFNRWMKGNFSEVERNYAKQWRTKLSNLDLTSFSSELQKLGIDTKSCKTHGQAKVIAENIIYGEDKIFERMHLICLLLRIPEEFMHNIFASWNSIGNMPIVRYAPYAAYVATIELFLHILIASKVESGERTSHSIDIAYLAYLPFCDFFVSNDKLHSRCAPLFLEEPQQFIKGIELKEGLKQIDKYYDELPLLEKERGVSSFAQTPPKEGSFFISQIWDHYFLDWRTKKEIDEKKVESKIAEEIINMANAPSINPDEIDFDPQNPDTLTLNRMIRKRKGKWYQLPKDFDPNKKR</sequence>
<reference evidence="2 4" key="2">
    <citation type="submission" date="2018-06" db="EMBL/GenBank/DDBJ databases">
        <authorList>
            <consortium name="Pathogen Informatics"/>
            <person name="Doyle S."/>
        </authorList>
    </citation>
    <scope>NUCLEOTIDE SEQUENCE [LARGE SCALE GENOMIC DNA]</scope>
    <source>
        <strain evidence="2 4">NCTC12438</strain>
    </source>
</reference>
<dbReference type="RefSeq" id="WP_058465239.1">
    <property type="nucleotide sequence ID" value="NZ_CAAAHQ010000073.1"/>
</dbReference>